<sequence length="147" mass="16196">MHHIIYMSQATRAMTDDELATLLAQARHANEERGVTGLLVYGAQQFLQVMEGDEQVLGPLYEHIAKDSRHTGLIKMADKAVNQRSFADWSMAFQAVPAEQFASLAGYVSPENLRLQVPGLSGADALLLEMARQFVLPSTHDKSTKPS</sequence>
<dbReference type="Pfam" id="PF04940">
    <property type="entry name" value="BLUF"/>
    <property type="match status" value="1"/>
</dbReference>
<dbReference type="PROSITE" id="PS50925">
    <property type="entry name" value="BLUF"/>
    <property type="match status" value="1"/>
</dbReference>
<evidence type="ECO:0000259" key="1">
    <source>
        <dbReference type="PROSITE" id="PS50925"/>
    </source>
</evidence>
<dbReference type="SUPFAM" id="SSF54975">
    <property type="entry name" value="Acylphosphatase/BLUF domain-like"/>
    <property type="match status" value="1"/>
</dbReference>
<reference evidence="2" key="1">
    <citation type="submission" date="2023-07" db="EMBL/GenBank/DDBJ databases">
        <authorList>
            <person name="Kim M.K."/>
        </authorList>
    </citation>
    <scope>NUCLEOTIDE SEQUENCE</scope>
    <source>
        <strain evidence="2">M29</strain>
    </source>
</reference>
<dbReference type="Proteomes" id="UP001167796">
    <property type="component" value="Unassembled WGS sequence"/>
</dbReference>
<protein>
    <submittedName>
        <fullName evidence="2">BLUF domain-containing protein</fullName>
    </submittedName>
</protein>
<dbReference type="EMBL" id="JAUQSX010000004">
    <property type="protein sequence ID" value="MDO7846678.1"/>
    <property type="molecule type" value="Genomic_DNA"/>
</dbReference>
<comment type="caution">
    <text evidence="2">The sequence shown here is derived from an EMBL/GenBank/DDBJ whole genome shotgun (WGS) entry which is preliminary data.</text>
</comment>
<organism evidence="2 3">
    <name type="scientific">Hymenobacter mellowenesis</name>
    <dbReference type="NCBI Taxonomy" id="3063995"/>
    <lineage>
        <taxon>Bacteria</taxon>
        <taxon>Pseudomonadati</taxon>
        <taxon>Bacteroidota</taxon>
        <taxon>Cytophagia</taxon>
        <taxon>Cytophagales</taxon>
        <taxon>Hymenobacteraceae</taxon>
        <taxon>Hymenobacter</taxon>
    </lineage>
</organism>
<dbReference type="InterPro" id="IPR007024">
    <property type="entry name" value="BLUF_domain"/>
</dbReference>
<accession>A0ABT9AAV7</accession>
<name>A0ABT9AAV7_9BACT</name>
<evidence type="ECO:0000313" key="3">
    <source>
        <dbReference type="Proteomes" id="UP001167796"/>
    </source>
</evidence>
<keyword evidence="3" id="KW-1185">Reference proteome</keyword>
<feature type="domain" description="BLUF" evidence="1">
    <location>
        <begin position="1"/>
        <end position="92"/>
    </location>
</feature>
<dbReference type="Gene3D" id="3.30.70.100">
    <property type="match status" value="1"/>
</dbReference>
<dbReference type="SMART" id="SM01034">
    <property type="entry name" value="BLUF"/>
    <property type="match status" value="1"/>
</dbReference>
<dbReference type="RefSeq" id="WP_305011361.1">
    <property type="nucleotide sequence ID" value="NZ_JAUQSX010000004.1"/>
</dbReference>
<proteinExistence type="predicted"/>
<gene>
    <name evidence="2" type="ORF">Q5H92_09945</name>
</gene>
<evidence type="ECO:0000313" key="2">
    <source>
        <dbReference type="EMBL" id="MDO7846678.1"/>
    </source>
</evidence>
<dbReference type="InterPro" id="IPR036046">
    <property type="entry name" value="Acylphosphatase-like_dom_sf"/>
</dbReference>